<feature type="active site" evidence="9">
    <location>
        <position position="136"/>
    </location>
</feature>
<evidence type="ECO:0000256" key="9">
    <source>
        <dbReference type="HAMAP-Rule" id="MF_00104"/>
    </source>
</evidence>
<dbReference type="InterPro" id="IPR000999">
    <property type="entry name" value="RNase_III_dom"/>
</dbReference>
<evidence type="ECO:0000259" key="12">
    <source>
        <dbReference type="PROSITE" id="PS50142"/>
    </source>
</evidence>
<dbReference type="GO" id="GO:0006397">
    <property type="term" value="P:mRNA processing"/>
    <property type="evidence" value="ECO:0007669"/>
    <property type="project" value="UniProtKB-UniRule"/>
</dbReference>
<comment type="similarity">
    <text evidence="2">Belongs to the ribonuclease III family.</text>
</comment>
<evidence type="ECO:0000259" key="11">
    <source>
        <dbReference type="PROSITE" id="PS50137"/>
    </source>
</evidence>
<comment type="caution">
    <text evidence="13">The sequence shown here is derived from an EMBL/GenBank/DDBJ whole genome shotgun (WGS) entry which is preliminary data.</text>
</comment>
<name>A0A4V2G4U5_9BACT</name>
<dbReference type="GO" id="GO:0006364">
    <property type="term" value="P:rRNA processing"/>
    <property type="evidence" value="ECO:0007669"/>
    <property type="project" value="UniProtKB-UniRule"/>
</dbReference>
<dbReference type="HAMAP" id="MF_00104">
    <property type="entry name" value="RNase_III"/>
    <property type="match status" value="1"/>
</dbReference>
<reference evidence="13 14" key="1">
    <citation type="submission" date="2019-02" db="EMBL/GenBank/DDBJ databases">
        <title>Genomic Encyclopedia of Archaeal and Bacterial Type Strains, Phase II (KMG-II): from individual species to whole genera.</title>
        <authorList>
            <person name="Goeker M."/>
        </authorList>
    </citation>
    <scope>NUCLEOTIDE SEQUENCE [LARGE SCALE GENOMIC DNA]</scope>
    <source>
        <strain evidence="13 14">DSM 18101</strain>
    </source>
</reference>
<sequence length="282" mass="30645">MPTRRRKSARVSSSETLAPPWDHRFKRPDLLTLALTHRSLAYETSPDSLFNPATDNEQLEFVGDAILGLAVAESLYRRFPDSREGELTRLRASLVSRRHLGAVAQRIGLGAMLRLGRGEEQSGGRQKPALLANALEAVIAALYFDGGLEVVRPFIERHIIEPSMPDLHGALSARDTFSGAIGDHKSALQEHLQATGAGQPQYVLTSQSGPDHQKLFRVEVRVSDGLGGSRALAESEGTTKKQAQQEAARIAFERLQTERNLTSLAAEPGIVERGRAGTGAAR</sequence>
<evidence type="ECO:0000256" key="3">
    <source>
        <dbReference type="ARBA" id="ARBA00022552"/>
    </source>
</evidence>
<dbReference type="Pfam" id="PF00035">
    <property type="entry name" value="dsrm"/>
    <property type="match status" value="1"/>
</dbReference>
<dbReference type="Pfam" id="PF14622">
    <property type="entry name" value="Ribonucleas_3_3"/>
    <property type="match status" value="1"/>
</dbReference>
<dbReference type="EMBL" id="SHKW01000001">
    <property type="protein sequence ID" value="RZU42326.1"/>
    <property type="molecule type" value="Genomic_DNA"/>
</dbReference>
<dbReference type="GO" id="GO:0019843">
    <property type="term" value="F:rRNA binding"/>
    <property type="evidence" value="ECO:0007669"/>
    <property type="project" value="UniProtKB-KW"/>
</dbReference>
<keyword evidence="3 9" id="KW-0698">rRNA processing</keyword>
<dbReference type="FunFam" id="1.10.1520.10:FF:000001">
    <property type="entry name" value="Ribonuclease 3"/>
    <property type="match status" value="1"/>
</dbReference>
<protein>
    <recommendedName>
        <fullName evidence="9">Ribonuclease 3</fullName>
        <ecNumber evidence="9">3.1.26.3</ecNumber>
    </recommendedName>
    <alternativeName>
        <fullName evidence="9">Ribonuclease III</fullName>
        <shortName evidence="9">RNase III</shortName>
    </alternativeName>
</protein>
<evidence type="ECO:0000256" key="5">
    <source>
        <dbReference type="ARBA" id="ARBA00022722"/>
    </source>
</evidence>
<feature type="binding site" evidence="9">
    <location>
        <position position="60"/>
    </location>
    <ligand>
        <name>Mg(2+)</name>
        <dbReference type="ChEBI" id="CHEBI:18420"/>
    </ligand>
</feature>
<dbReference type="PANTHER" id="PTHR11207">
    <property type="entry name" value="RIBONUCLEASE III"/>
    <property type="match status" value="1"/>
</dbReference>
<keyword evidence="5 9" id="KW-0540">Nuclease</keyword>
<evidence type="ECO:0000256" key="6">
    <source>
        <dbReference type="ARBA" id="ARBA00022759"/>
    </source>
</evidence>
<feature type="binding site" evidence="9">
    <location>
        <position position="133"/>
    </location>
    <ligand>
        <name>Mg(2+)</name>
        <dbReference type="ChEBI" id="CHEBI:18420"/>
    </ligand>
</feature>
<feature type="region of interest" description="Disordered" evidence="10">
    <location>
        <begin position="261"/>
        <end position="282"/>
    </location>
</feature>
<dbReference type="EC" id="3.1.26.3" evidence="9"/>
<evidence type="ECO:0000313" key="14">
    <source>
        <dbReference type="Proteomes" id="UP000292958"/>
    </source>
</evidence>
<dbReference type="RefSeq" id="WP_130420093.1">
    <property type="nucleotide sequence ID" value="NZ_SHKW01000001.1"/>
</dbReference>
<dbReference type="Gene3D" id="1.10.1520.10">
    <property type="entry name" value="Ribonuclease III domain"/>
    <property type="match status" value="1"/>
</dbReference>
<dbReference type="SMART" id="SM00358">
    <property type="entry name" value="DSRM"/>
    <property type="match status" value="1"/>
</dbReference>
<dbReference type="GO" id="GO:0046872">
    <property type="term" value="F:metal ion binding"/>
    <property type="evidence" value="ECO:0007669"/>
    <property type="project" value="UniProtKB-KW"/>
</dbReference>
<feature type="active site" evidence="9">
    <location>
        <position position="64"/>
    </location>
</feature>
<dbReference type="GO" id="GO:0003725">
    <property type="term" value="F:double-stranded RNA binding"/>
    <property type="evidence" value="ECO:0007669"/>
    <property type="project" value="TreeGrafter"/>
</dbReference>
<evidence type="ECO:0000256" key="7">
    <source>
        <dbReference type="ARBA" id="ARBA00022801"/>
    </source>
</evidence>
<keyword evidence="14" id="KW-1185">Reference proteome</keyword>
<dbReference type="OrthoDB" id="9805026at2"/>
<evidence type="ECO:0000256" key="4">
    <source>
        <dbReference type="ARBA" id="ARBA00022664"/>
    </source>
</evidence>
<keyword evidence="9" id="KW-0479">Metal-binding</keyword>
<dbReference type="GO" id="GO:0004525">
    <property type="term" value="F:ribonuclease III activity"/>
    <property type="evidence" value="ECO:0007669"/>
    <property type="project" value="UniProtKB-UniRule"/>
</dbReference>
<dbReference type="SUPFAM" id="SSF69065">
    <property type="entry name" value="RNase III domain-like"/>
    <property type="match status" value="1"/>
</dbReference>
<dbReference type="Proteomes" id="UP000292958">
    <property type="component" value="Unassembled WGS sequence"/>
</dbReference>
<keyword evidence="9" id="KW-0699">rRNA-binding</keyword>
<comment type="subcellular location">
    <subcellularLocation>
        <location evidence="9">Cytoplasm</location>
    </subcellularLocation>
</comment>
<evidence type="ECO:0000256" key="8">
    <source>
        <dbReference type="ARBA" id="ARBA00022884"/>
    </source>
</evidence>
<evidence type="ECO:0000313" key="13">
    <source>
        <dbReference type="EMBL" id="RZU42326.1"/>
    </source>
</evidence>
<comment type="subunit">
    <text evidence="9">Homodimer.</text>
</comment>
<keyword evidence="8 9" id="KW-0694">RNA-binding</keyword>
<evidence type="ECO:0000256" key="2">
    <source>
        <dbReference type="ARBA" id="ARBA00010183"/>
    </source>
</evidence>
<dbReference type="PANTHER" id="PTHR11207:SF0">
    <property type="entry name" value="RIBONUCLEASE 3"/>
    <property type="match status" value="1"/>
</dbReference>
<keyword evidence="4 9" id="KW-0507">mRNA processing</keyword>
<keyword evidence="9" id="KW-0460">Magnesium</keyword>
<evidence type="ECO:0000256" key="10">
    <source>
        <dbReference type="SAM" id="MobiDB-lite"/>
    </source>
</evidence>
<organism evidence="13 14">
    <name type="scientific">Edaphobacter modestus</name>
    <dbReference type="NCBI Taxonomy" id="388466"/>
    <lineage>
        <taxon>Bacteria</taxon>
        <taxon>Pseudomonadati</taxon>
        <taxon>Acidobacteriota</taxon>
        <taxon>Terriglobia</taxon>
        <taxon>Terriglobales</taxon>
        <taxon>Acidobacteriaceae</taxon>
        <taxon>Edaphobacter</taxon>
    </lineage>
</organism>
<dbReference type="InterPro" id="IPR011907">
    <property type="entry name" value="RNase_III"/>
</dbReference>
<comment type="function">
    <text evidence="9">Digests double-stranded RNA. Involved in the processing of primary rRNA transcript to yield the immediate precursors to the large and small rRNAs (23S and 16S). Processes some mRNAs, and tRNAs when they are encoded in the rRNA operon. Processes pre-crRNA and tracrRNA of type II CRISPR loci if present in the organism.</text>
</comment>
<keyword evidence="9" id="KW-0819">tRNA processing</keyword>
<dbReference type="GO" id="GO:0008033">
    <property type="term" value="P:tRNA processing"/>
    <property type="evidence" value="ECO:0007669"/>
    <property type="project" value="UniProtKB-KW"/>
</dbReference>
<dbReference type="InterPro" id="IPR014720">
    <property type="entry name" value="dsRBD_dom"/>
</dbReference>
<gene>
    <name evidence="9" type="primary">rnc</name>
    <name evidence="13" type="ORF">BDD14_3891</name>
</gene>
<keyword evidence="6 9" id="KW-0255">Endonuclease</keyword>
<evidence type="ECO:0000256" key="1">
    <source>
        <dbReference type="ARBA" id="ARBA00000109"/>
    </source>
</evidence>
<dbReference type="SUPFAM" id="SSF54768">
    <property type="entry name" value="dsRNA-binding domain-like"/>
    <property type="match status" value="1"/>
</dbReference>
<dbReference type="SMART" id="SM00535">
    <property type="entry name" value="RIBOc"/>
    <property type="match status" value="1"/>
</dbReference>
<comment type="catalytic activity">
    <reaction evidence="1 9">
        <text>Endonucleolytic cleavage to 5'-phosphomonoester.</text>
        <dbReference type="EC" id="3.1.26.3"/>
    </reaction>
</comment>
<dbReference type="GO" id="GO:0010468">
    <property type="term" value="P:regulation of gene expression"/>
    <property type="evidence" value="ECO:0007669"/>
    <property type="project" value="TreeGrafter"/>
</dbReference>
<dbReference type="InterPro" id="IPR036389">
    <property type="entry name" value="RNase_III_sf"/>
</dbReference>
<dbReference type="NCBIfam" id="TIGR02191">
    <property type="entry name" value="RNaseIII"/>
    <property type="match status" value="1"/>
</dbReference>
<keyword evidence="7 9" id="KW-0378">Hydrolase</keyword>
<dbReference type="AlphaFoldDB" id="A0A4V2G4U5"/>
<keyword evidence="9" id="KW-0963">Cytoplasm</keyword>
<accession>A0A4V2G4U5</accession>
<feature type="domain" description="RNase III" evidence="12">
    <location>
        <begin position="14"/>
        <end position="147"/>
    </location>
</feature>
<dbReference type="PROSITE" id="PS50137">
    <property type="entry name" value="DS_RBD"/>
    <property type="match status" value="1"/>
</dbReference>
<comment type="cofactor">
    <cofactor evidence="9">
        <name>Mg(2+)</name>
        <dbReference type="ChEBI" id="CHEBI:18420"/>
    </cofactor>
</comment>
<dbReference type="PROSITE" id="PS50142">
    <property type="entry name" value="RNASE_3_2"/>
    <property type="match status" value="1"/>
</dbReference>
<dbReference type="GO" id="GO:0005737">
    <property type="term" value="C:cytoplasm"/>
    <property type="evidence" value="ECO:0007669"/>
    <property type="project" value="UniProtKB-SubCell"/>
</dbReference>
<dbReference type="Gene3D" id="3.30.160.20">
    <property type="match status" value="1"/>
</dbReference>
<dbReference type="CDD" id="cd00593">
    <property type="entry name" value="RIBOc"/>
    <property type="match status" value="1"/>
</dbReference>
<dbReference type="CDD" id="cd10845">
    <property type="entry name" value="DSRM_RNAse_III_family"/>
    <property type="match status" value="1"/>
</dbReference>
<feature type="domain" description="DRBM" evidence="11">
    <location>
        <begin position="183"/>
        <end position="257"/>
    </location>
</feature>
<dbReference type="PROSITE" id="PS00517">
    <property type="entry name" value="RNASE_3_1"/>
    <property type="match status" value="1"/>
</dbReference>
<proteinExistence type="inferred from homology"/>
<feature type="binding site" evidence="9">
    <location>
        <position position="136"/>
    </location>
    <ligand>
        <name>Mg(2+)</name>
        <dbReference type="ChEBI" id="CHEBI:18420"/>
    </ligand>
</feature>